<protein>
    <recommendedName>
        <fullName evidence="5">Palmitoyltransferase</fullName>
        <ecNumber evidence="5">2.3.1.225</ecNumber>
    </recommendedName>
</protein>
<evidence type="ECO:0000259" key="6">
    <source>
        <dbReference type="Pfam" id="PF01529"/>
    </source>
</evidence>
<comment type="caution">
    <text evidence="7">The sequence shown here is derived from an EMBL/GenBank/DDBJ whole genome shotgun (WGS) entry which is preliminary data.</text>
</comment>
<dbReference type="InterPro" id="IPR001594">
    <property type="entry name" value="Palmitoyltrfase_DHHC"/>
</dbReference>
<name>A0A820MJ65_9BILA</name>
<dbReference type="Pfam" id="PF01529">
    <property type="entry name" value="DHHC"/>
    <property type="match status" value="1"/>
</dbReference>
<evidence type="ECO:0000256" key="5">
    <source>
        <dbReference type="RuleBase" id="RU079119"/>
    </source>
</evidence>
<feature type="non-terminal residue" evidence="7">
    <location>
        <position position="1"/>
    </location>
</feature>
<keyword evidence="4" id="KW-0472">Membrane</keyword>
<dbReference type="GO" id="GO:0016020">
    <property type="term" value="C:membrane"/>
    <property type="evidence" value="ECO:0007669"/>
    <property type="project" value="UniProtKB-SubCell"/>
</dbReference>
<keyword evidence="2" id="KW-0812">Transmembrane</keyword>
<evidence type="ECO:0000313" key="7">
    <source>
        <dbReference type="EMBL" id="CAF4374672.1"/>
    </source>
</evidence>
<keyword evidence="5" id="KW-0012">Acyltransferase</keyword>
<sequence>ITSSPQSVALPGRTIEVQMHTGHVIQLKFCSTCKIFRPPRVSHCSLCDACIGKLK</sequence>
<dbReference type="EC" id="2.3.1.225" evidence="5"/>
<accession>A0A820MJ65</accession>
<comment type="domain">
    <text evidence="5">The DHHC domain is required for palmitoyltransferase activity.</text>
</comment>
<evidence type="ECO:0000256" key="2">
    <source>
        <dbReference type="ARBA" id="ARBA00022692"/>
    </source>
</evidence>
<feature type="domain" description="Palmitoyltransferase DHHC" evidence="6">
    <location>
        <begin position="25"/>
        <end position="53"/>
    </location>
</feature>
<gene>
    <name evidence="7" type="ORF">OXD698_LOCUS50034</name>
</gene>
<reference evidence="7" key="1">
    <citation type="submission" date="2021-02" db="EMBL/GenBank/DDBJ databases">
        <authorList>
            <person name="Nowell W R."/>
        </authorList>
    </citation>
    <scope>NUCLEOTIDE SEQUENCE</scope>
</reference>
<dbReference type="EMBL" id="CAJOAZ010023351">
    <property type="protein sequence ID" value="CAF4374672.1"/>
    <property type="molecule type" value="Genomic_DNA"/>
</dbReference>
<organism evidence="7 8">
    <name type="scientific">Adineta steineri</name>
    <dbReference type="NCBI Taxonomy" id="433720"/>
    <lineage>
        <taxon>Eukaryota</taxon>
        <taxon>Metazoa</taxon>
        <taxon>Spiralia</taxon>
        <taxon>Gnathifera</taxon>
        <taxon>Rotifera</taxon>
        <taxon>Eurotatoria</taxon>
        <taxon>Bdelloidea</taxon>
        <taxon>Adinetida</taxon>
        <taxon>Adinetidae</taxon>
        <taxon>Adineta</taxon>
    </lineage>
</organism>
<comment type="similarity">
    <text evidence="5">Belongs to the DHHC palmitoyltransferase family.</text>
</comment>
<dbReference type="GO" id="GO:0019706">
    <property type="term" value="F:protein-cysteine S-palmitoyltransferase activity"/>
    <property type="evidence" value="ECO:0007669"/>
    <property type="project" value="UniProtKB-EC"/>
</dbReference>
<evidence type="ECO:0000256" key="4">
    <source>
        <dbReference type="ARBA" id="ARBA00023136"/>
    </source>
</evidence>
<evidence type="ECO:0000256" key="1">
    <source>
        <dbReference type="ARBA" id="ARBA00004141"/>
    </source>
</evidence>
<proteinExistence type="inferred from homology"/>
<dbReference type="Proteomes" id="UP000663844">
    <property type="component" value="Unassembled WGS sequence"/>
</dbReference>
<comment type="catalytic activity">
    <reaction evidence="5">
        <text>L-cysteinyl-[protein] + hexadecanoyl-CoA = S-hexadecanoyl-L-cysteinyl-[protein] + CoA</text>
        <dbReference type="Rhea" id="RHEA:36683"/>
        <dbReference type="Rhea" id="RHEA-COMP:10131"/>
        <dbReference type="Rhea" id="RHEA-COMP:11032"/>
        <dbReference type="ChEBI" id="CHEBI:29950"/>
        <dbReference type="ChEBI" id="CHEBI:57287"/>
        <dbReference type="ChEBI" id="CHEBI:57379"/>
        <dbReference type="ChEBI" id="CHEBI:74151"/>
        <dbReference type="EC" id="2.3.1.225"/>
    </reaction>
</comment>
<keyword evidence="3" id="KW-1133">Transmembrane helix</keyword>
<evidence type="ECO:0000256" key="3">
    <source>
        <dbReference type="ARBA" id="ARBA00022989"/>
    </source>
</evidence>
<evidence type="ECO:0000313" key="8">
    <source>
        <dbReference type="Proteomes" id="UP000663844"/>
    </source>
</evidence>
<comment type="subcellular location">
    <subcellularLocation>
        <location evidence="1">Membrane</location>
        <topology evidence="1">Multi-pass membrane protein</topology>
    </subcellularLocation>
</comment>
<dbReference type="PROSITE" id="PS50216">
    <property type="entry name" value="DHHC"/>
    <property type="match status" value="1"/>
</dbReference>
<keyword evidence="5" id="KW-0808">Transferase</keyword>
<dbReference type="AlphaFoldDB" id="A0A820MJ65"/>